<feature type="compositionally biased region" description="Basic and acidic residues" evidence="1">
    <location>
        <begin position="76"/>
        <end position="90"/>
    </location>
</feature>
<dbReference type="EMBL" id="MIHA01000021">
    <property type="protein sequence ID" value="ODQ87498.1"/>
    <property type="molecule type" value="Genomic_DNA"/>
</dbReference>
<feature type="compositionally biased region" description="Polar residues" evidence="1">
    <location>
        <begin position="92"/>
        <end position="104"/>
    </location>
</feature>
<keyword evidence="3" id="KW-1185">Reference proteome</keyword>
<sequence>MTGSGKSAIYQVPAVLLPKPVIVISPLIALQHDQIAALEKSDAAAAVDRGDARYVFLGPEQLMKDDVMKRLAATEPHPRRDDALLRRDPSNRAATATGAVTTLPPTAASRARTGHGGRPPRMGAGTVLGGNPQRLTVRAPRRADAK</sequence>
<evidence type="ECO:0000313" key="2">
    <source>
        <dbReference type="EMBL" id="ODQ87498.1"/>
    </source>
</evidence>
<organism evidence="2 3">
    <name type="scientific">Mycolicibacterium flavescens</name>
    <name type="common">Mycobacterium flavescens</name>
    <dbReference type="NCBI Taxonomy" id="1776"/>
    <lineage>
        <taxon>Bacteria</taxon>
        <taxon>Bacillati</taxon>
        <taxon>Actinomycetota</taxon>
        <taxon>Actinomycetes</taxon>
        <taxon>Mycobacteriales</taxon>
        <taxon>Mycobacteriaceae</taxon>
        <taxon>Mycolicibacterium</taxon>
    </lineage>
</organism>
<dbReference type="AlphaFoldDB" id="A0A1E3RC69"/>
<gene>
    <name evidence="2" type="ORF">BHQ18_23075</name>
</gene>
<accession>A0A1E3RC69</accession>
<name>A0A1E3RC69_MYCFV</name>
<dbReference type="Proteomes" id="UP000094053">
    <property type="component" value="Unassembled WGS sequence"/>
</dbReference>
<feature type="region of interest" description="Disordered" evidence="1">
    <location>
        <begin position="72"/>
        <end position="146"/>
    </location>
</feature>
<dbReference type="RefSeq" id="WP_069415985.1">
    <property type="nucleotide sequence ID" value="NZ_JACKUL010000033.1"/>
</dbReference>
<dbReference type="Gene3D" id="3.40.50.300">
    <property type="entry name" value="P-loop containing nucleotide triphosphate hydrolases"/>
    <property type="match status" value="1"/>
</dbReference>
<dbReference type="STRING" id="1776.BHQ18_23075"/>
<dbReference type="InterPro" id="IPR027417">
    <property type="entry name" value="P-loop_NTPase"/>
</dbReference>
<evidence type="ECO:0008006" key="4">
    <source>
        <dbReference type="Google" id="ProtNLM"/>
    </source>
</evidence>
<dbReference type="SUPFAM" id="SSF52540">
    <property type="entry name" value="P-loop containing nucleoside triphosphate hydrolases"/>
    <property type="match status" value="1"/>
</dbReference>
<reference evidence="3" key="1">
    <citation type="submission" date="2016-09" db="EMBL/GenBank/DDBJ databases">
        <authorList>
            <person name="Greninger A.L."/>
            <person name="Jerome K.R."/>
            <person name="Mcnair B."/>
            <person name="Wallis C."/>
            <person name="Fang F."/>
        </authorList>
    </citation>
    <scope>NUCLEOTIDE SEQUENCE [LARGE SCALE GENOMIC DNA]</scope>
    <source>
        <strain evidence="3">M6</strain>
    </source>
</reference>
<protein>
    <recommendedName>
        <fullName evidence="4">DEAD/DEAH box helicase domain-containing protein</fullName>
    </recommendedName>
</protein>
<evidence type="ECO:0000256" key="1">
    <source>
        <dbReference type="SAM" id="MobiDB-lite"/>
    </source>
</evidence>
<comment type="caution">
    <text evidence="2">The sequence shown here is derived from an EMBL/GenBank/DDBJ whole genome shotgun (WGS) entry which is preliminary data.</text>
</comment>
<proteinExistence type="predicted"/>
<evidence type="ECO:0000313" key="3">
    <source>
        <dbReference type="Proteomes" id="UP000094053"/>
    </source>
</evidence>